<evidence type="ECO:0000259" key="1">
    <source>
        <dbReference type="Pfam" id="PF00881"/>
    </source>
</evidence>
<dbReference type="Gene3D" id="3.40.109.10">
    <property type="entry name" value="NADH Oxidase"/>
    <property type="match status" value="1"/>
</dbReference>
<dbReference type="Proteomes" id="UP000627292">
    <property type="component" value="Unassembled WGS sequence"/>
</dbReference>
<sequence length="363" mass="41463">MKFRRAQSLFFGFHNGDIYVQNFLQNKTIVVSFEELNLIKGMDTWVDEAYLLNHFTELPNADAVYERLSRLVLCGIIMAEHTKEEEEDADYKNKWEWGPKTAAFHFALKNTQFFPVHSDQMKQFYQQIEQKYQEQRGPALYTLNRNHYDTVYEYAPPSTAEGLFKTIGRRRTIRRFKAEQAVLQEELVNCLYAGLGILKFRDSPPVGQMPIKTTPSGGARNPFEAYVLCSNVRNLPAGVYHYSALEHSLGLVNSEIPHTAASILSDQLWINDAAVVVFLVANFERTMWKYSHPVGYKAIMLEAGHIAQNMLLAANEYGFYGSPTAAVIHPRFEELIKEKKITQSCVYAIALGYAHEDAPELKA</sequence>
<feature type="domain" description="Nitroreductase" evidence="1">
    <location>
        <begin position="168"/>
        <end position="353"/>
    </location>
</feature>
<dbReference type="PANTHER" id="PTHR43745">
    <property type="entry name" value="NITROREDUCTASE MJ1384-RELATED"/>
    <property type="match status" value="1"/>
</dbReference>
<organism evidence="2 3">
    <name type="scientific">Filimonas zeae</name>
    <dbReference type="NCBI Taxonomy" id="1737353"/>
    <lineage>
        <taxon>Bacteria</taxon>
        <taxon>Pseudomonadati</taxon>
        <taxon>Bacteroidota</taxon>
        <taxon>Chitinophagia</taxon>
        <taxon>Chitinophagales</taxon>
        <taxon>Chitinophagaceae</taxon>
        <taxon>Filimonas</taxon>
    </lineage>
</organism>
<dbReference type="InterPro" id="IPR052544">
    <property type="entry name" value="Bacteriocin_Proc_Enz"/>
</dbReference>
<keyword evidence="3" id="KW-1185">Reference proteome</keyword>
<evidence type="ECO:0000313" key="3">
    <source>
        <dbReference type="Proteomes" id="UP000627292"/>
    </source>
</evidence>
<comment type="caution">
    <text evidence="2">The sequence shown here is derived from an EMBL/GenBank/DDBJ whole genome shotgun (WGS) entry which is preliminary data.</text>
</comment>
<gene>
    <name evidence="2" type="ORF">GCM10011379_05150</name>
</gene>
<dbReference type="CDD" id="cd02142">
    <property type="entry name" value="McbC_SagB-like_oxidoreductase"/>
    <property type="match status" value="1"/>
</dbReference>
<protein>
    <submittedName>
        <fullName evidence="2">Dehydrogenase</fullName>
    </submittedName>
</protein>
<reference evidence="2" key="1">
    <citation type="journal article" date="2014" name="Int. J. Syst. Evol. Microbiol.">
        <title>Complete genome sequence of Corynebacterium casei LMG S-19264T (=DSM 44701T), isolated from a smear-ripened cheese.</title>
        <authorList>
            <consortium name="US DOE Joint Genome Institute (JGI-PGF)"/>
            <person name="Walter F."/>
            <person name="Albersmeier A."/>
            <person name="Kalinowski J."/>
            <person name="Ruckert C."/>
        </authorList>
    </citation>
    <scope>NUCLEOTIDE SEQUENCE</scope>
    <source>
        <strain evidence="2">CGMCC 1.15290</strain>
    </source>
</reference>
<proteinExistence type="predicted"/>
<dbReference type="GO" id="GO:0016491">
    <property type="term" value="F:oxidoreductase activity"/>
    <property type="evidence" value="ECO:0007669"/>
    <property type="project" value="InterPro"/>
</dbReference>
<dbReference type="InterPro" id="IPR029479">
    <property type="entry name" value="Nitroreductase"/>
</dbReference>
<dbReference type="AlphaFoldDB" id="A0A917INI2"/>
<dbReference type="SUPFAM" id="SSF55469">
    <property type="entry name" value="FMN-dependent nitroreductase-like"/>
    <property type="match status" value="1"/>
</dbReference>
<reference evidence="2" key="2">
    <citation type="submission" date="2020-09" db="EMBL/GenBank/DDBJ databases">
        <authorList>
            <person name="Sun Q."/>
            <person name="Zhou Y."/>
        </authorList>
    </citation>
    <scope>NUCLEOTIDE SEQUENCE</scope>
    <source>
        <strain evidence="2">CGMCC 1.15290</strain>
    </source>
</reference>
<dbReference type="Pfam" id="PF00881">
    <property type="entry name" value="Nitroreductase"/>
    <property type="match status" value="1"/>
</dbReference>
<dbReference type="RefSeq" id="WP_188950418.1">
    <property type="nucleotide sequence ID" value="NZ_BMIB01000001.1"/>
</dbReference>
<dbReference type="PANTHER" id="PTHR43745:SF2">
    <property type="entry name" value="NITROREDUCTASE MJ1384-RELATED"/>
    <property type="match status" value="1"/>
</dbReference>
<dbReference type="InterPro" id="IPR020051">
    <property type="entry name" value="SagB-type_dehydrogenase"/>
</dbReference>
<dbReference type="InterPro" id="IPR000415">
    <property type="entry name" value="Nitroreductase-like"/>
</dbReference>
<dbReference type="EMBL" id="BMIB01000001">
    <property type="protein sequence ID" value="GGH58931.1"/>
    <property type="molecule type" value="Genomic_DNA"/>
</dbReference>
<accession>A0A917INI2</accession>
<evidence type="ECO:0000313" key="2">
    <source>
        <dbReference type="EMBL" id="GGH58931.1"/>
    </source>
</evidence>
<name>A0A917INI2_9BACT</name>
<dbReference type="NCBIfam" id="TIGR03605">
    <property type="entry name" value="antibiot_sagB"/>
    <property type="match status" value="1"/>
</dbReference>